<dbReference type="GO" id="GO:0008270">
    <property type="term" value="F:zinc ion binding"/>
    <property type="evidence" value="ECO:0007669"/>
    <property type="project" value="InterPro"/>
</dbReference>
<dbReference type="SMART" id="SM00906">
    <property type="entry name" value="Fungal_trans"/>
    <property type="match status" value="1"/>
</dbReference>
<sequence length="682" mass="75046">MFKFIPDNVGGLGSKRKLTQRSCDSCKKRHKRCSHAERSSPSQPTGVSPQNGLLDKNPDEAPRVRVLGQNTTSRLPQIGTPEGERQIQQPEISEDAYLRFIGDLSPEASFLSNGGQDDGNKGSRHADVGVWLGQRPENHGQARTRGSSAVGDPSGVSAFQRSGLAGIQALSPYLRKECMSVLPPEHDFGVISDLYYTKFDPMFPIIKGEALEKHNAMEAVALKQCICLTAALDPGLKKNLRLPQTESILSQIDFRAGIAAAVKQSLDLGFIQDKMVLLQVCVLMAFFVDKPRCSDVSTYYAAQAVHHAQTLGLHLGWPGESSKSEKYRRVFWCVWVLDRLNAATNGRPVLIHRRDMDNRIVESISTQSPAFRLLIRITQFLDDVISKYRPHADTELQASSNEHQTFEDFVGETEAITIGTPLLASLEMFYIGVVILQDRPKVRQGHAQRASCSAIQMFSAANIISIASEDLKSSITVWPVLPYVVSLATSVAYKSLRNNIIPYKQKQAYGLFHKSCDVLGDLSNSFLSARAMAQLALDTMQEVGRVAVCRKANAMQDKVTPSQSRDAHSTGQTSMLDAAETGDSVILLNKQPHHSLDSRQTDSSSIDTTLFSQDIGSIPDVGTDLGIFSEFDSNFDLNRIDEFFTTALDPTIPMLSESWINIPMLLEPLNTDDGAPEDETGS</sequence>
<dbReference type="CDD" id="cd12148">
    <property type="entry name" value="fungal_TF_MHR"/>
    <property type="match status" value="1"/>
</dbReference>
<protein>
    <recommendedName>
        <fullName evidence="7">Xylanolytic transcriptional activator regulatory domain-containing protein</fullName>
    </recommendedName>
</protein>
<dbReference type="GO" id="GO:0003677">
    <property type="term" value="F:DNA binding"/>
    <property type="evidence" value="ECO:0007669"/>
    <property type="project" value="UniProtKB-KW"/>
</dbReference>
<reference evidence="8" key="1">
    <citation type="journal article" date="2021" name="Nat. Commun.">
        <title>Genetic determinants of endophytism in the Arabidopsis root mycobiome.</title>
        <authorList>
            <person name="Mesny F."/>
            <person name="Miyauchi S."/>
            <person name="Thiergart T."/>
            <person name="Pickel B."/>
            <person name="Atanasova L."/>
            <person name="Karlsson M."/>
            <person name="Huettel B."/>
            <person name="Barry K.W."/>
            <person name="Haridas S."/>
            <person name="Chen C."/>
            <person name="Bauer D."/>
            <person name="Andreopoulos W."/>
            <person name="Pangilinan J."/>
            <person name="LaButti K."/>
            <person name="Riley R."/>
            <person name="Lipzen A."/>
            <person name="Clum A."/>
            <person name="Drula E."/>
            <person name="Henrissat B."/>
            <person name="Kohler A."/>
            <person name="Grigoriev I.V."/>
            <person name="Martin F.M."/>
            <person name="Hacquard S."/>
        </authorList>
    </citation>
    <scope>NUCLEOTIDE SEQUENCE</scope>
    <source>
        <strain evidence="8">MPI-CAGE-AT-0147</strain>
    </source>
</reference>
<evidence type="ECO:0000256" key="2">
    <source>
        <dbReference type="ARBA" id="ARBA00023015"/>
    </source>
</evidence>
<keyword evidence="5" id="KW-0539">Nucleus</keyword>
<evidence type="ECO:0000256" key="6">
    <source>
        <dbReference type="SAM" id="MobiDB-lite"/>
    </source>
</evidence>
<dbReference type="OrthoDB" id="3990906at2759"/>
<evidence type="ECO:0000256" key="1">
    <source>
        <dbReference type="ARBA" id="ARBA00022833"/>
    </source>
</evidence>
<dbReference type="EMBL" id="JAGMUV010000006">
    <property type="protein sequence ID" value="KAH7153382.1"/>
    <property type="molecule type" value="Genomic_DNA"/>
</dbReference>
<keyword evidence="1" id="KW-0862">Zinc</keyword>
<name>A0A9P9F5U1_9HYPO</name>
<comment type="caution">
    <text evidence="8">The sequence shown here is derived from an EMBL/GenBank/DDBJ whole genome shotgun (WGS) entry which is preliminary data.</text>
</comment>
<evidence type="ECO:0000313" key="9">
    <source>
        <dbReference type="Proteomes" id="UP000738349"/>
    </source>
</evidence>
<gene>
    <name evidence="8" type="ORF">EDB81DRAFT_454125</name>
</gene>
<feature type="domain" description="Xylanolytic transcriptional activator regulatory" evidence="7">
    <location>
        <begin position="297"/>
        <end position="367"/>
    </location>
</feature>
<evidence type="ECO:0000256" key="5">
    <source>
        <dbReference type="ARBA" id="ARBA00023242"/>
    </source>
</evidence>
<evidence type="ECO:0000256" key="4">
    <source>
        <dbReference type="ARBA" id="ARBA00023163"/>
    </source>
</evidence>
<dbReference type="CDD" id="cd00067">
    <property type="entry name" value="GAL4"/>
    <property type="match status" value="1"/>
</dbReference>
<dbReference type="PANTHER" id="PTHR47171:SF6">
    <property type="entry name" value="SPECIFIC TRANSCRIPTION FACTOR, PUTATIVE (AFU_ORTHOLOGUE AFUA_2G06130)-RELATED"/>
    <property type="match status" value="1"/>
</dbReference>
<evidence type="ECO:0000259" key="7">
    <source>
        <dbReference type="SMART" id="SM00906"/>
    </source>
</evidence>
<keyword evidence="9" id="KW-1185">Reference proteome</keyword>
<dbReference type="GO" id="GO:0000981">
    <property type="term" value="F:DNA-binding transcription factor activity, RNA polymerase II-specific"/>
    <property type="evidence" value="ECO:0007669"/>
    <property type="project" value="InterPro"/>
</dbReference>
<keyword evidence="4" id="KW-0804">Transcription</keyword>
<accession>A0A9P9F5U1</accession>
<keyword evidence="2" id="KW-0805">Transcription regulation</keyword>
<dbReference type="GO" id="GO:0006351">
    <property type="term" value="P:DNA-templated transcription"/>
    <property type="evidence" value="ECO:0007669"/>
    <property type="project" value="InterPro"/>
</dbReference>
<dbReference type="InterPro" id="IPR001138">
    <property type="entry name" value="Zn2Cys6_DnaBD"/>
</dbReference>
<proteinExistence type="predicted"/>
<organism evidence="8 9">
    <name type="scientific">Dactylonectria macrodidyma</name>
    <dbReference type="NCBI Taxonomy" id="307937"/>
    <lineage>
        <taxon>Eukaryota</taxon>
        <taxon>Fungi</taxon>
        <taxon>Dikarya</taxon>
        <taxon>Ascomycota</taxon>
        <taxon>Pezizomycotina</taxon>
        <taxon>Sordariomycetes</taxon>
        <taxon>Hypocreomycetidae</taxon>
        <taxon>Hypocreales</taxon>
        <taxon>Nectriaceae</taxon>
        <taxon>Dactylonectria</taxon>
    </lineage>
</organism>
<dbReference type="PANTHER" id="PTHR47171">
    <property type="entry name" value="FARA-RELATED"/>
    <property type="match status" value="1"/>
</dbReference>
<dbReference type="Proteomes" id="UP000738349">
    <property type="component" value="Unassembled WGS sequence"/>
</dbReference>
<dbReference type="Pfam" id="PF04082">
    <property type="entry name" value="Fungal_trans"/>
    <property type="match status" value="1"/>
</dbReference>
<dbReference type="AlphaFoldDB" id="A0A9P9F5U1"/>
<evidence type="ECO:0000256" key="3">
    <source>
        <dbReference type="ARBA" id="ARBA00023125"/>
    </source>
</evidence>
<feature type="region of interest" description="Disordered" evidence="6">
    <location>
        <begin position="23"/>
        <end position="87"/>
    </location>
</feature>
<evidence type="ECO:0000313" key="8">
    <source>
        <dbReference type="EMBL" id="KAH7153382.1"/>
    </source>
</evidence>
<feature type="compositionally biased region" description="Polar residues" evidence="6">
    <location>
        <begin position="39"/>
        <end position="51"/>
    </location>
</feature>
<keyword evidence="3" id="KW-0238">DNA-binding</keyword>
<dbReference type="InterPro" id="IPR007219">
    <property type="entry name" value="XnlR_reg_dom"/>
</dbReference>
<dbReference type="InterPro" id="IPR052073">
    <property type="entry name" value="Amide_Lactam_Regulators"/>
</dbReference>